<dbReference type="GeneID" id="108624864"/>
<sequence>MLITDSSMGCNVNAQTNVQNEYLLAVNTLASISQRRFLNVWMAFEPIFKLTTWGRQHDRALNIVHGFVNKIIVERKLEWKSKKAEVVQEKMQKRQALLDLLLEMSNDGKTLSDNDIRDEVNTFMFAGHDTTATSVSWVLYALGRHPEYQEKILNEFSEMIGRKKLSLDLVNKLSWLEACIKESWRLYPVTPLIARQIYHPITILKKEIPVGSTVLINSFLLHRDSRYFPEPEVFKPERFLPNGSRYPSYAFIPFSAGSRNCIGWRFATMIVKIIVLHVLRSFTVESVEREGDLRFICELVLHNAAGVKLKIVPRSSKDD</sequence>
<comment type="similarity">
    <text evidence="2 9">Belongs to the cytochrome P450 family.</text>
</comment>
<dbReference type="AlphaFoldDB" id="A0AAJ7N6G0"/>
<feature type="binding site" description="axial binding residue" evidence="8">
    <location>
        <position position="261"/>
    </location>
    <ligand>
        <name>heme</name>
        <dbReference type="ChEBI" id="CHEBI:30413"/>
    </ligand>
    <ligandPart>
        <name>Fe</name>
        <dbReference type="ChEBI" id="CHEBI:18248"/>
    </ligandPart>
</feature>
<evidence type="ECO:0000256" key="4">
    <source>
        <dbReference type="ARBA" id="ARBA00022723"/>
    </source>
</evidence>
<proteinExistence type="inferred from homology"/>
<dbReference type="PANTHER" id="PTHR24291:SF201">
    <property type="entry name" value="CYTOCHROME P450, FAMILY 4, SUBFAMILY B, POLYPEPTIDE 7"/>
    <property type="match status" value="1"/>
</dbReference>
<dbReference type="InterPro" id="IPR017972">
    <property type="entry name" value="Cyt_P450_CS"/>
</dbReference>
<keyword evidence="3 8" id="KW-0349">Heme</keyword>
<evidence type="ECO:0000313" key="11">
    <source>
        <dbReference type="RefSeq" id="XP_017879922.1"/>
    </source>
</evidence>
<protein>
    <submittedName>
        <fullName evidence="11">Cytochrome P450 4c3-like</fullName>
    </submittedName>
</protein>
<evidence type="ECO:0000256" key="5">
    <source>
        <dbReference type="ARBA" id="ARBA00023002"/>
    </source>
</evidence>
<dbReference type="PRINTS" id="PR00385">
    <property type="entry name" value="P450"/>
</dbReference>
<reference evidence="11" key="1">
    <citation type="submission" date="2025-08" db="UniProtKB">
        <authorList>
            <consortium name="RefSeq"/>
        </authorList>
    </citation>
    <scope>IDENTIFICATION</scope>
    <source>
        <tissue evidence="11">Whole body</tissue>
    </source>
</reference>
<evidence type="ECO:0000256" key="3">
    <source>
        <dbReference type="ARBA" id="ARBA00022617"/>
    </source>
</evidence>
<dbReference type="InterPro" id="IPR036396">
    <property type="entry name" value="Cyt_P450_sf"/>
</dbReference>
<dbReference type="InterPro" id="IPR001128">
    <property type="entry name" value="Cyt_P450"/>
</dbReference>
<dbReference type="PROSITE" id="PS00086">
    <property type="entry name" value="CYTOCHROME_P450"/>
    <property type="match status" value="1"/>
</dbReference>
<keyword evidence="5 9" id="KW-0560">Oxidoreductase</keyword>
<keyword evidence="4 8" id="KW-0479">Metal-binding</keyword>
<comment type="cofactor">
    <cofactor evidence="1 8">
        <name>heme</name>
        <dbReference type="ChEBI" id="CHEBI:30413"/>
    </cofactor>
</comment>
<evidence type="ECO:0000256" key="6">
    <source>
        <dbReference type="ARBA" id="ARBA00023004"/>
    </source>
</evidence>
<dbReference type="GO" id="GO:0016705">
    <property type="term" value="F:oxidoreductase activity, acting on paired donors, with incorporation or reduction of molecular oxygen"/>
    <property type="evidence" value="ECO:0007669"/>
    <property type="project" value="InterPro"/>
</dbReference>
<dbReference type="InterPro" id="IPR050196">
    <property type="entry name" value="Cytochrome_P450_Monoox"/>
</dbReference>
<dbReference type="PRINTS" id="PR00463">
    <property type="entry name" value="EP450I"/>
</dbReference>
<dbReference type="Pfam" id="PF00067">
    <property type="entry name" value="p450"/>
    <property type="match status" value="1"/>
</dbReference>
<gene>
    <name evidence="11" type="primary">LOC108624864</name>
</gene>
<evidence type="ECO:0000313" key="10">
    <source>
        <dbReference type="Proteomes" id="UP000694925"/>
    </source>
</evidence>
<dbReference type="GO" id="GO:0005506">
    <property type="term" value="F:iron ion binding"/>
    <property type="evidence" value="ECO:0007669"/>
    <property type="project" value="InterPro"/>
</dbReference>
<evidence type="ECO:0000256" key="1">
    <source>
        <dbReference type="ARBA" id="ARBA00001971"/>
    </source>
</evidence>
<keyword evidence="10" id="KW-1185">Reference proteome</keyword>
<accession>A0AAJ7N6G0</accession>
<evidence type="ECO:0000256" key="2">
    <source>
        <dbReference type="ARBA" id="ARBA00010617"/>
    </source>
</evidence>
<evidence type="ECO:0000256" key="8">
    <source>
        <dbReference type="PIRSR" id="PIRSR602401-1"/>
    </source>
</evidence>
<dbReference type="PANTHER" id="PTHR24291">
    <property type="entry name" value="CYTOCHROME P450 FAMILY 4"/>
    <property type="match status" value="1"/>
</dbReference>
<dbReference type="KEGG" id="ccal:108624864"/>
<evidence type="ECO:0000256" key="9">
    <source>
        <dbReference type="RuleBase" id="RU000461"/>
    </source>
</evidence>
<dbReference type="GO" id="GO:0020037">
    <property type="term" value="F:heme binding"/>
    <property type="evidence" value="ECO:0007669"/>
    <property type="project" value="InterPro"/>
</dbReference>
<dbReference type="GO" id="GO:0004497">
    <property type="term" value="F:monooxygenase activity"/>
    <property type="evidence" value="ECO:0007669"/>
    <property type="project" value="UniProtKB-KW"/>
</dbReference>
<keyword evidence="6 8" id="KW-0408">Iron</keyword>
<dbReference type="Proteomes" id="UP000694925">
    <property type="component" value="Unplaced"/>
</dbReference>
<evidence type="ECO:0000256" key="7">
    <source>
        <dbReference type="ARBA" id="ARBA00023033"/>
    </source>
</evidence>
<dbReference type="RefSeq" id="XP_017879922.1">
    <property type="nucleotide sequence ID" value="XM_018024433.2"/>
</dbReference>
<dbReference type="InterPro" id="IPR002401">
    <property type="entry name" value="Cyt_P450_E_grp-I"/>
</dbReference>
<name>A0AAJ7N6G0_9HYME</name>
<keyword evidence="7 9" id="KW-0503">Monooxygenase</keyword>
<dbReference type="SUPFAM" id="SSF48264">
    <property type="entry name" value="Cytochrome P450"/>
    <property type="match status" value="1"/>
</dbReference>
<dbReference type="Gene3D" id="1.10.630.10">
    <property type="entry name" value="Cytochrome P450"/>
    <property type="match status" value="1"/>
</dbReference>
<organism evidence="10 11">
    <name type="scientific">Ceratina calcarata</name>
    <dbReference type="NCBI Taxonomy" id="156304"/>
    <lineage>
        <taxon>Eukaryota</taxon>
        <taxon>Metazoa</taxon>
        <taxon>Ecdysozoa</taxon>
        <taxon>Arthropoda</taxon>
        <taxon>Hexapoda</taxon>
        <taxon>Insecta</taxon>
        <taxon>Pterygota</taxon>
        <taxon>Neoptera</taxon>
        <taxon>Endopterygota</taxon>
        <taxon>Hymenoptera</taxon>
        <taxon>Apocrita</taxon>
        <taxon>Aculeata</taxon>
        <taxon>Apoidea</taxon>
        <taxon>Anthophila</taxon>
        <taxon>Apidae</taxon>
        <taxon>Ceratina</taxon>
        <taxon>Zadontomerus</taxon>
    </lineage>
</organism>